<dbReference type="InterPro" id="IPR003593">
    <property type="entry name" value="AAA+_ATPase"/>
</dbReference>
<name>A0A060NHN6_9BURK</name>
<dbReference type="HOGENOM" id="CLU_001832_3_0_4"/>
<evidence type="ECO:0000256" key="2">
    <source>
        <dbReference type="ARBA" id="ARBA00022801"/>
    </source>
</evidence>
<feature type="compositionally biased region" description="Low complexity" evidence="5">
    <location>
        <begin position="1092"/>
        <end position="1107"/>
    </location>
</feature>
<dbReference type="SUPFAM" id="SSF52540">
    <property type="entry name" value="P-loop containing nucleoside triphosphate hydrolases"/>
    <property type="match status" value="1"/>
</dbReference>
<dbReference type="CDD" id="cd18791">
    <property type="entry name" value="SF2_C_RHA"/>
    <property type="match status" value="1"/>
</dbReference>
<accession>A0A060NHN6</accession>
<evidence type="ECO:0000259" key="7">
    <source>
        <dbReference type="PROSITE" id="PS51194"/>
    </source>
</evidence>
<evidence type="ECO:0000256" key="3">
    <source>
        <dbReference type="ARBA" id="ARBA00022806"/>
    </source>
</evidence>
<dbReference type="FunFam" id="1.20.120.1080:FF:000005">
    <property type="entry name" value="ATP-dependent helicase HrpA"/>
    <property type="match status" value="1"/>
</dbReference>
<evidence type="ECO:0000313" key="8">
    <source>
        <dbReference type="EMBL" id="BAO80265.1"/>
    </source>
</evidence>
<keyword evidence="1" id="KW-0547">Nucleotide-binding</keyword>
<protein>
    <submittedName>
        <fullName evidence="8">HrpA-like helicase</fullName>
    </submittedName>
</protein>
<dbReference type="GO" id="GO:0016787">
    <property type="term" value="F:hydrolase activity"/>
    <property type="evidence" value="ECO:0007669"/>
    <property type="project" value="UniProtKB-KW"/>
</dbReference>
<dbReference type="PANTHER" id="PTHR18934">
    <property type="entry name" value="ATP-DEPENDENT RNA HELICASE"/>
    <property type="match status" value="1"/>
</dbReference>
<evidence type="ECO:0000256" key="5">
    <source>
        <dbReference type="SAM" id="MobiDB-lite"/>
    </source>
</evidence>
<dbReference type="InterPro" id="IPR027417">
    <property type="entry name" value="P-loop_NTPase"/>
</dbReference>
<reference evidence="8 9" key="1">
    <citation type="journal article" date="2014" name="Nat. Commun.">
        <title>Physiological and genomic features of highly alkaliphilic hydrogen-utilizing Betaproteobacteria from a continental serpentinizing site.</title>
        <authorList>
            <person name="Suzuki S."/>
            <person name="Kuenen J.G."/>
            <person name="Schipper K."/>
            <person name="van der Velde S."/>
            <person name="Ishii S."/>
            <person name="Wu A."/>
            <person name="Sorokin D.Y."/>
            <person name="Tenney A."/>
            <person name="Meng X.Y."/>
            <person name="Morrill P.L."/>
            <person name="Kamagata Y."/>
            <person name="Muyzer G."/>
            <person name="Nealson K.H."/>
        </authorList>
    </citation>
    <scope>NUCLEOTIDE SEQUENCE [LARGE SCALE GENOMIC DNA]</scope>
    <source>
        <strain evidence="8 9">A1</strain>
    </source>
</reference>
<evidence type="ECO:0000256" key="4">
    <source>
        <dbReference type="ARBA" id="ARBA00022840"/>
    </source>
</evidence>
<dbReference type="InterPro" id="IPR011545">
    <property type="entry name" value="DEAD/DEAH_box_helicase_dom"/>
</dbReference>
<keyword evidence="2" id="KW-0378">Hydrolase</keyword>
<dbReference type="PROSITE" id="PS51194">
    <property type="entry name" value="HELICASE_CTER"/>
    <property type="match status" value="1"/>
</dbReference>
<keyword evidence="9" id="KW-1185">Reference proteome</keyword>
<dbReference type="InterPro" id="IPR024590">
    <property type="entry name" value="HrpA_C"/>
</dbReference>
<dbReference type="SMART" id="SM00382">
    <property type="entry name" value="AAA"/>
    <property type="match status" value="1"/>
</dbReference>
<gene>
    <name evidence="8" type="ORF">SRAA_0411</name>
</gene>
<dbReference type="GO" id="GO:0003723">
    <property type="term" value="F:RNA binding"/>
    <property type="evidence" value="ECO:0007669"/>
    <property type="project" value="TreeGrafter"/>
</dbReference>
<dbReference type="Pfam" id="PF07717">
    <property type="entry name" value="OB_NTP_bind"/>
    <property type="match status" value="1"/>
</dbReference>
<dbReference type="EMBL" id="AP014568">
    <property type="protein sequence ID" value="BAO80265.1"/>
    <property type="molecule type" value="Genomic_DNA"/>
</dbReference>
<feature type="compositionally biased region" description="Low complexity" evidence="5">
    <location>
        <begin position="1041"/>
        <end position="1060"/>
    </location>
</feature>
<evidence type="ECO:0000259" key="6">
    <source>
        <dbReference type="PROSITE" id="PS51192"/>
    </source>
</evidence>
<dbReference type="PROSITE" id="PS51192">
    <property type="entry name" value="HELICASE_ATP_BIND_1"/>
    <property type="match status" value="1"/>
</dbReference>
<dbReference type="Pfam" id="PF21010">
    <property type="entry name" value="HA2_C"/>
    <property type="match status" value="1"/>
</dbReference>
<dbReference type="PANTHER" id="PTHR18934:SF99">
    <property type="entry name" value="ATP-DEPENDENT RNA HELICASE DHX37-RELATED"/>
    <property type="match status" value="1"/>
</dbReference>
<dbReference type="Pfam" id="PF04408">
    <property type="entry name" value="WHD_HA2"/>
    <property type="match status" value="1"/>
</dbReference>
<dbReference type="InterPro" id="IPR011709">
    <property type="entry name" value="DEAD-box_helicase_OB_fold"/>
</dbReference>
<dbReference type="NCBIfam" id="TIGR01967">
    <property type="entry name" value="DEAH_box_HrpA"/>
    <property type="match status" value="1"/>
</dbReference>
<dbReference type="SMART" id="SM00847">
    <property type="entry name" value="HA2"/>
    <property type="match status" value="1"/>
</dbReference>
<dbReference type="SMART" id="SM00490">
    <property type="entry name" value="HELICc"/>
    <property type="match status" value="1"/>
</dbReference>
<dbReference type="OrthoDB" id="9805617at2"/>
<evidence type="ECO:0000256" key="1">
    <source>
        <dbReference type="ARBA" id="ARBA00022741"/>
    </source>
</evidence>
<dbReference type="Pfam" id="PF00271">
    <property type="entry name" value="Helicase_C"/>
    <property type="match status" value="1"/>
</dbReference>
<keyword evidence="4" id="KW-0067">ATP-binding</keyword>
<dbReference type="Proteomes" id="UP000067461">
    <property type="component" value="Chromosome"/>
</dbReference>
<proteinExistence type="predicted"/>
<dbReference type="SMART" id="SM00487">
    <property type="entry name" value="DEXDc"/>
    <property type="match status" value="1"/>
</dbReference>
<feature type="domain" description="Helicase C-terminal" evidence="7">
    <location>
        <begin position="214"/>
        <end position="392"/>
    </location>
</feature>
<dbReference type="Gene3D" id="3.40.50.300">
    <property type="entry name" value="P-loop containing nucleotide triphosphate hydrolases"/>
    <property type="match status" value="2"/>
</dbReference>
<dbReference type="InterPro" id="IPR048333">
    <property type="entry name" value="HA2_WH"/>
</dbReference>
<dbReference type="Pfam" id="PF11898">
    <property type="entry name" value="DUF3418"/>
    <property type="match status" value="2"/>
</dbReference>
<dbReference type="GO" id="GO:0003724">
    <property type="term" value="F:RNA helicase activity"/>
    <property type="evidence" value="ECO:0007669"/>
    <property type="project" value="InterPro"/>
</dbReference>
<dbReference type="Pfam" id="PF00270">
    <property type="entry name" value="DEAD"/>
    <property type="match status" value="1"/>
</dbReference>
<feature type="region of interest" description="Disordered" evidence="5">
    <location>
        <begin position="1041"/>
        <end position="1107"/>
    </location>
</feature>
<dbReference type="GO" id="GO:0005524">
    <property type="term" value="F:ATP binding"/>
    <property type="evidence" value="ECO:0007669"/>
    <property type="project" value="UniProtKB-KW"/>
</dbReference>
<sequence>MIIEFPESLPVSAQRQAIEAALRAHQVIVVCGETGSGKTTQLPKIALGMGRGRLHARPGERGRLIGHTQPRRIAASSVASRIAQELGTALGEVVGYKVRFQDRLSPGASIKLMTDGILLAETQTDPLLQAYDTLIIDEAHERSLNIDFLLGYLRQILPRRPDLKVIITSATIDAERFARHFESAQGPAPVLNVEGRSFAVEQRYRPFEESRDYGLNEAIADAVDELWRGGALAGDVLVFLPGEREIRECADHLRQHLSHQPVLRQTEVLPLFARLSQGEQERIFRPSGARRIVLATNVAETSLTVPGIRYVIDSGRARVKRYSLRSKVEQLLVEPISQAAANQRAGRCGRVADGVCIRLYDEADYQGRPRFGDPEILRSSLAAVILRMKSLRLGAVEDFPFLEAPSQRAITDGYQLLQELGALDEGLQLTALGTELARLPLDPRVGRMILEARERHALDEVLVLASALTVQDVRDRPLQAQAQADRAHAAFDDDKSEFVGYLKLWRWLEQARSGKPSAAAAPVVDQAAGAAGAGASRAKGRPTEGLADATGLALAAPQHKPSQRQYEALLRQHYLNPRRVREWRDIHSQLHTVVAEHGWKLNTAPASSEQLHLSLLAGLLGHVGCKHESEAHYQGARGIRYYPHPGARLSKKPGRWIVCAELVETTRLFGRGIAAIDPQWLEQVGAHLLSKQVLDPRWEKNACRVVASERATLYGLLIYNQRRVDYARVDPVGARSIFIRQALVAALEEEVWPPDFERRLPFLAGNRQVLAQVQALEHKSRRQDVLVDEELIYAFYDSQLPPDLSSGQELERWYRAHVRQQPELLRLKREELMRHQAAGVTSVAFPPTLALGGTECSASYLHQPGDARDGLSVALPIFVLNQASEERCEWLVPGMLKEKISALLKSLPQKPRARLLPLPETAGQLATELSQPGHWAQGSLIEALLARVRTRTGLDVKRSDFKLDMLPVHHFMHLRVLDEHGRQLGQGRSLAALKAELGAQARGAFQALAGLQLAARVGAGAGAGASTAVGVGVAAVPASVPPAGRSGARQAAAAPPARAPSAERKQTNDPSTQGQAAHAQSAPRKQAAVPSHQAHAPATQAHAQATTATERYRAWTFGDWPELMELASGDHTVIGFPALLDAGDAVSLAVYDEPEAAARQHRAGLRRLFALQLREALKQLEKSLPGLQQMAVSYLALGSLEELRGQIIEVALERAFMAEPWPRNAAEFQQRLDQGRSRLGLIAQEVARQAAAVLVEYAAVVRKLKEGKFEAQPLADARSQLQRLVGPRFLAETPWAALQHLPRYLKAIFLRLDKLRADPARDAAHMATVRAQEQRYTRLLAERKGVPDARLDELRWLLEELRVSLFAQELRTPQPVSVKRLDKLWAQLAA</sequence>
<evidence type="ECO:0000313" key="9">
    <source>
        <dbReference type="Proteomes" id="UP000067461"/>
    </source>
</evidence>
<dbReference type="Gene3D" id="1.20.120.1080">
    <property type="match status" value="1"/>
</dbReference>
<dbReference type="STRING" id="1458425.SRAA_0411"/>
<dbReference type="KEGG" id="cbaa:SRAA_0411"/>
<dbReference type="InterPro" id="IPR010222">
    <property type="entry name" value="RNA_helicase_HrpA"/>
</dbReference>
<keyword evidence="3 8" id="KW-0347">Helicase</keyword>
<dbReference type="InterPro" id="IPR001650">
    <property type="entry name" value="Helicase_C-like"/>
</dbReference>
<organism evidence="8 9">
    <name type="scientific">Serpentinimonas raichei</name>
    <dbReference type="NCBI Taxonomy" id="1458425"/>
    <lineage>
        <taxon>Bacteria</taxon>
        <taxon>Pseudomonadati</taxon>
        <taxon>Pseudomonadota</taxon>
        <taxon>Betaproteobacteria</taxon>
        <taxon>Burkholderiales</taxon>
        <taxon>Comamonadaceae</taxon>
        <taxon>Serpentinimonas</taxon>
    </lineage>
</organism>
<dbReference type="InterPro" id="IPR007502">
    <property type="entry name" value="Helicase-assoc_dom"/>
</dbReference>
<feature type="domain" description="Helicase ATP-binding" evidence="6">
    <location>
        <begin position="19"/>
        <end position="190"/>
    </location>
</feature>
<dbReference type="RefSeq" id="WP_082039853.1">
    <property type="nucleotide sequence ID" value="NZ_AP014568.1"/>
</dbReference>
<dbReference type="InterPro" id="IPR014001">
    <property type="entry name" value="Helicase_ATP-bd"/>
</dbReference>